<dbReference type="EMBL" id="AMZH03002737">
    <property type="protein sequence ID" value="RRT74567.1"/>
    <property type="molecule type" value="Genomic_DNA"/>
</dbReference>
<sequence length="204" mass="22899">MSHKTASGRNLNCSAIIHYAGRVRYKFASFWNRNHSLRALQRTDKNFHASIEAEKKLHLLWLFDLKTQERAHSSSVIGREIEVPNESVVETGKFQAFINEDVLVGIVNVFETVQQVHDILFGSNFEVQEEGQEMLGVYATLRPRNPSPARSVAPGQFLLPARGEETSPYKKEVAQMLEIARSYLGKAGSSHEKVETSETALALS</sequence>
<reference evidence="1 2" key="1">
    <citation type="journal article" date="2014" name="Agronomy (Basel)">
        <title>A Draft Genome Sequence for Ensete ventricosum, the Drought-Tolerant Tree Against Hunger.</title>
        <authorList>
            <person name="Harrison J."/>
            <person name="Moore K.A."/>
            <person name="Paszkiewicz K."/>
            <person name="Jones T."/>
            <person name="Grant M."/>
            <person name="Ambacheew D."/>
            <person name="Muzemil S."/>
            <person name="Studholme D.J."/>
        </authorList>
    </citation>
    <scope>NUCLEOTIDE SEQUENCE [LARGE SCALE GENOMIC DNA]</scope>
</reference>
<evidence type="ECO:0000313" key="1">
    <source>
        <dbReference type="EMBL" id="RRT74567.1"/>
    </source>
</evidence>
<dbReference type="AlphaFoldDB" id="A0A427AE84"/>
<dbReference type="InterPro" id="IPR044655">
    <property type="entry name" value="BAGP1-like"/>
</dbReference>
<dbReference type="Proteomes" id="UP000287651">
    <property type="component" value="Unassembled WGS sequence"/>
</dbReference>
<proteinExistence type="predicted"/>
<name>A0A427AE84_ENSVE</name>
<protein>
    <submittedName>
        <fullName evidence="1">Uncharacterized protein</fullName>
    </submittedName>
</protein>
<organism evidence="1 2">
    <name type="scientific">Ensete ventricosum</name>
    <name type="common">Abyssinian banana</name>
    <name type="synonym">Musa ensete</name>
    <dbReference type="NCBI Taxonomy" id="4639"/>
    <lineage>
        <taxon>Eukaryota</taxon>
        <taxon>Viridiplantae</taxon>
        <taxon>Streptophyta</taxon>
        <taxon>Embryophyta</taxon>
        <taxon>Tracheophyta</taxon>
        <taxon>Spermatophyta</taxon>
        <taxon>Magnoliopsida</taxon>
        <taxon>Liliopsida</taxon>
        <taxon>Zingiberales</taxon>
        <taxon>Musaceae</taxon>
        <taxon>Ensete</taxon>
    </lineage>
</organism>
<dbReference type="PANTHER" id="PTHR47038:SF1">
    <property type="entry name" value="BAG-ASSOCIATED GRAM PROTEIN 1"/>
    <property type="match status" value="1"/>
</dbReference>
<dbReference type="PANTHER" id="PTHR47038">
    <property type="entry name" value="BAG-ASSOCIATED GRAM PROTEIN 1"/>
    <property type="match status" value="1"/>
</dbReference>
<gene>
    <name evidence="1" type="ORF">B296_00017605</name>
</gene>
<accession>A0A427AE84</accession>
<comment type="caution">
    <text evidence="1">The sequence shown here is derived from an EMBL/GenBank/DDBJ whole genome shotgun (WGS) entry which is preliminary data.</text>
</comment>
<evidence type="ECO:0000313" key="2">
    <source>
        <dbReference type="Proteomes" id="UP000287651"/>
    </source>
</evidence>